<reference evidence="2 3" key="1">
    <citation type="submission" date="2024-04" db="EMBL/GenBank/DDBJ databases">
        <title>Phyllosticta paracitricarpa is synonymous to the EU quarantine fungus P. citricarpa based on phylogenomic analyses.</title>
        <authorList>
            <consortium name="Lawrence Berkeley National Laboratory"/>
            <person name="Van Ingen-Buijs V.A."/>
            <person name="Van Westerhoven A.C."/>
            <person name="Haridas S."/>
            <person name="Skiadas P."/>
            <person name="Martin F."/>
            <person name="Groenewald J.Z."/>
            <person name="Crous P.W."/>
            <person name="Seidl M.F."/>
        </authorList>
    </citation>
    <scope>NUCLEOTIDE SEQUENCE [LARGE SCALE GENOMIC DNA]</scope>
    <source>
        <strain evidence="2 3">CBS 123374</strain>
    </source>
</reference>
<gene>
    <name evidence="2" type="ORF">HDK90DRAFT_324180</name>
</gene>
<dbReference type="EMBL" id="JBBWRZ010000008">
    <property type="protein sequence ID" value="KAK8230528.1"/>
    <property type="molecule type" value="Genomic_DNA"/>
</dbReference>
<organism evidence="2 3">
    <name type="scientific">Phyllosticta capitalensis</name>
    <dbReference type="NCBI Taxonomy" id="121624"/>
    <lineage>
        <taxon>Eukaryota</taxon>
        <taxon>Fungi</taxon>
        <taxon>Dikarya</taxon>
        <taxon>Ascomycota</taxon>
        <taxon>Pezizomycotina</taxon>
        <taxon>Dothideomycetes</taxon>
        <taxon>Dothideomycetes incertae sedis</taxon>
        <taxon>Botryosphaeriales</taxon>
        <taxon>Phyllostictaceae</taxon>
        <taxon>Phyllosticta</taxon>
    </lineage>
</organism>
<accession>A0ABR1YJ39</accession>
<comment type="caution">
    <text evidence="2">The sequence shown here is derived from an EMBL/GenBank/DDBJ whole genome shotgun (WGS) entry which is preliminary data.</text>
</comment>
<evidence type="ECO:0000313" key="2">
    <source>
        <dbReference type="EMBL" id="KAK8230528.1"/>
    </source>
</evidence>
<evidence type="ECO:0000313" key="3">
    <source>
        <dbReference type="Proteomes" id="UP001492380"/>
    </source>
</evidence>
<proteinExistence type="predicted"/>
<sequence>MGARDGDQLNQDQNTHNFSQPRALSFASSHPLPVSTAAPTRPRLLIASVVSFHLIICTAQSILLFPLPQPIVRPLKIPSAIDCRALPRHLFPLFLSSITYPYPKGAKKFFLVFLSNCPRSSKGLQDRTHRLHSIWTLTPESRSPSVSSRPRIGVTLPQLNIQRSR</sequence>
<evidence type="ECO:0000256" key="1">
    <source>
        <dbReference type="SAM" id="Phobius"/>
    </source>
</evidence>
<dbReference type="Proteomes" id="UP001492380">
    <property type="component" value="Unassembled WGS sequence"/>
</dbReference>
<name>A0ABR1YJ39_9PEZI</name>
<protein>
    <submittedName>
        <fullName evidence="2">Uncharacterized protein</fullName>
    </submittedName>
</protein>
<keyword evidence="1" id="KW-0472">Membrane</keyword>
<keyword evidence="1" id="KW-0812">Transmembrane</keyword>
<keyword evidence="3" id="KW-1185">Reference proteome</keyword>
<feature type="transmembrane region" description="Helical" evidence="1">
    <location>
        <begin position="44"/>
        <end position="67"/>
    </location>
</feature>
<keyword evidence="1" id="KW-1133">Transmembrane helix</keyword>